<proteinExistence type="predicted"/>
<evidence type="ECO:0000313" key="2">
    <source>
        <dbReference type="EMBL" id="TDY01573.1"/>
    </source>
</evidence>
<keyword evidence="1" id="KW-0812">Transmembrane</keyword>
<sequence length="34" mass="3575">MQEGDKGIALNVGKTVLVLFGFMVLAIVISNIIA</sequence>
<reference evidence="2 3" key="1">
    <citation type="submission" date="2019-03" db="EMBL/GenBank/DDBJ databases">
        <title>Genomic Encyclopedia of Type Strains, Phase IV (KMG-IV): sequencing the most valuable type-strain genomes for metagenomic binning, comparative biology and taxonomic classification.</title>
        <authorList>
            <person name="Goeker M."/>
        </authorList>
    </citation>
    <scope>NUCLEOTIDE SEQUENCE [LARGE SCALE GENOMIC DNA]</scope>
    <source>
        <strain evidence="2 3">DSM 16326</strain>
    </source>
</reference>
<dbReference type="Proteomes" id="UP000294914">
    <property type="component" value="Unassembled WGS sequence"/>
</dbReference>
<feature type="transmembrane region" description="Helical" evidence="1">
    <location>
        <begin position="12"/>
        <end position="33"/>
    </location>
</feature>
<gene>
    <name evidence="2" type="ORF">EDC23_1462</name>
</gene>
<name>A0A4R8IW25_9GAMM</name>
<evidence type="ECO:0000256" key="1">
    <source>
        <dbReference type="SAM" id="Phobius"/>
    </source>
</evidence>
<dbReference type="AlphaFoldDB" id="A0A4R8IW25"/>
<organism evidence="2 3">
    <name type="scientific">Thiohalophilus thiocyanatoxydans</name>
    <dbReference type="NCBI Taxonomy" id="381308"/>
    <lineage>
        <taxon>Bacteria</taxon>
        <taxon>Pseudomonadati</taxon>
        <taxon>Pseudomonadota</taxon>
        <taxon>Gammaproteobacteria</taxon>
        <taxon>Thiohalomonadales</taxon>
        <taxon>Thiohalophilaceae</taxon>
        <taxon>Thiohalophilus</taxon>
    </lineage>
</organism>
<comment type="caution">
    <text evidence="2">The sequence shown here is derived from an EMBL/GenBank/DDBJ whole genome shotgun (WGS) entry which is preliminary data.</text>
</comment>
<protein>
    <submittedName>
        <fullName evidence="2">Uncharacterized protein</fullName>
    </submittedName>
</protein>
<evidence type="ECO:0000313" key="3">
    <source>
        <dbReference type="Proteomes" id="UP000294914"/>
    </source>
</evidence>
<dbReference type="EMBL" id="SOQX01000003">
    <property type="protein sequence ID" value="TDY01573.1"/>
    <property type="molecule type" value="Genomic_DNA"/>
</dbReference>
<accession>A0A4R8IW25</accession>
<keyword evidence="1" id="KW-1133">Transmembrane helix</keyword>
<keyword evidence="1" id="KW-0472">Membrane</keyword>
<keyword evidence="3" id="KW-1185">Reference proteome</keyword>